<protein>
    <recommendedName>
        <fullName evidence="8">Ribonuclease VapC</fullName>
        <shortName evidence="8">RNase VapC</shortName>
        <ecNumber evidence="8">3.1.-.-</ecNumber>
    </recommendedName>
    <alternativeName>
        <fullName evidence="8">Toxin VapC</fullName>
    </alternativeName>
</protein>
<gene>
    <name evidence="10" type="primary">stbB</name>
    <name evidence="8" type="synonym">vapC</name>
    <name evidence="10" type="ORF">GCM10011611_41900</name>
</gene>
<feature type="domain" description="PIN" evidence="9">
    <location>
        <begin position="2"/>
        <end position="124"/>
    </location>
</feature>
<comment type="function">
    <text evidence="8">Toxic component of a toxin-antitoxin (TA) system. An RNase.</text>
</comment>
<dbReference type="InterPro" id="IPR002716">
    <property type="entry name" value="PIN_dom"/>
</dbReference>
<comment type="similarity">
    <text evidence="7 8">Belongs to the PINc/VapC protein family.</text>
</comment>
<feature type="binding site" evidence="8">
    <location>
        <position position="104"/>
    </location>
    <ligand>
        <name>Mg(2+)</name>
        <dbReference type="ChEBI" id="CHEBI:18420"/>
    </ligand>
</feature>
<evidence type="ECO:0000256" key="8">
    <source>
        <dbReference type="HAMAP-Rule" id="MF_00265"/>
    </source>
</evidence>
<dbReference type="GO" id="GO:0004540">
    <property type="term" value="F:RNA nuclease activity"/>
    <property type="evidence" value="ECO:0007669"/>
    <property type="project" value="InterPro"/>
</dbReference>
<dbReference type="GO" id="GO:0000287">
    <property type="term" value="F:magnesium ion binding"/>
    <property type="evidence" value="ECO:0007669"/>
    <property type="project" value="UniProtKB-UniRule"/>
</dbReference>
<feature type="binding site" evidence="8">
    <location>
        <position position="5"/>
    </location>
    <ligand>
        <name>Mg(2+)</name>
        <dbReference type="ChEBI" id="CHEBI:18420"/>
    </ligand>
</feature>
<keyword evidence="11" id="KW-1185">Reference proteome</keyword>
<keyword evidence="2 8" id="KW-1277">Toxin-antitoxin system</keyword>
<evidence type="ECO:0000256" key="6">
    <source>
        <dbReference type="ARBA" id="ARBA00022842"/>
    </source>
</evidence>
<evidence type="ECO:0000256" key="7">
    <source>
        <dbReference type="ARBA" id="ARBA00038093"/>
    </source>
</evidence>
<evidence type="ECO:0000256" key="4">
    <source>
        <dbReference type="ARBA" id="ARBA00022723"/>
    </source>
</evidence>
<reference evidence="10" key="1">
    <citation type="journal article" date="2014" name="Int. J. Syst. Evol. Microbiol.">
        <title>Complete genome sequence of Corynebacterium casei LMG S-19264T (=DSM 44701T), isolated from a smear-ripened cheese.</title>
        <authorList>
            <consortium name="US DOE Joint Genome Institute (JGI-PGF)"/>
            <person name="Walter F."/>
            <person name="Albersmeier A."/>
            <person name="Kalinowski J."/>
            <person name="Ruckert C."/>
        </authorList>
    </citation>
    <scope>NUCLEOTIDE SEQUENCE</scope>
    <source>
        <strain evidence="10">CGMCC 1.15725</strain>
    </source>
</reference>
<proteinExistence type="inferred from homology"/>
<evidence type="ECO:0000313" key="10">
    <source>
        <dbReference type="EMBL" id="GGF31356.1"/>
    </source>
</evidence>
<dbReference type="RefSeq" id="WP_189049393.1">
    <property type="nucleotide sequence ID" value="NZ_BMJQ01000011.1"/>
</dbReference>
<dbReference type="EC" id="3.1.-.-" evidence="8"/>
<dbReference type="HAMAP" id="MF_00265">
    <property type="entry name" value="VapC_Nob1"/>
    <property type="match status" value="1"/>
</dbReference>
<evidence type="ECO:0000313" key="11">
    <source>
        <dbReference type="Proteomes" id="UP000646365"/>
    </source>
</evidence>
<accession>A0A8J2YWY6</accession>
<keyword evidence="6 8" id="KW-0460">Magnesium</keyword>
<dbReference type="Pfam" id="PF01850">
    <property type="entry name" value="PIN"/>
    <property type="match status" value="1"/>
</dbReference>
<dbReference type="Proteomes" id="UP000646365">
    <property type="component" value="Unassembled WGS sequence"/>
</dbReference>
<organism evidence="10 11">
    <name type="scientific">Aliidongia dinghuensis</name>
    <dbReference type="NCBI Taxonomy" id="1867774"/>
    <lineage>
        <taxon>Bacteria</taxon>
        <taxon>Pseudomonadati</taxon>
        <taxon>Pseudomonadota</taxon>
        <taxon>Alphaproteobacteria</taxon>
        <taxon>Rhodospirillales</taxon>
        <taxon>Dongiaceae</taxon>
        <taxon>Aliidongia</taxon>
    </lineage>
</organism>
<name>A0A8J2YWY6_9PROT</name>
<dbReference type="Gene3D" id="3.40.50.1010">
    <property type="entry name" value="5'-nuclease"/>
    <property type="match status" value="1"/>
</dbReference>
<keyword evidence="5 8" id="KW-0378">Hydrolase</keyword>
<evidence type="ECO:0000256" key="1">
    <source>
        <dbReference type="ARBA" id="ARBA00001946"/>
    </source>
</evidence>
<comment type="caution">
    <text evidence="10">The sequence shown here is derived from an EMBL/GenBank/DDBJ whole genome shotgun (WGS) entry which is preliminary data.</text>
</comment>
<keyword evidence="3 8" id="KW-0540">Nuclease</keyword>
<keyword evidence="4 8" id="KW-0479">Metal-binding</keyword>
<dbReference type="SUPFAM" id="SSF88723">
    <property type="entry name" value="PIN domain-like"/>
    <property type="match status" value="1"/>
</dbReference>
<evidence type="ECO:0000256" key="3">
    <source>
        <dbReference type="ARBA" id="ARBA00022722"/>
    </source>
</evidence>
<dbReference type="CDD" id="cd18731">
    <property type="entry name" value="PIN_NgFitB-like"/>
    <property type="match status" value="1"/>
</dbReference>
<evidence type="ECO:0000256" key="5">
    <source>
        <dbReference type="ARBA" id="ARBA00022801"/>
    </source>
</evidence>
<dbReference type="PANTHER" id="PTHR33653:SF1">
    <property type="entry name" value="RIBONUCLEASE VAPC2"/>
    <property type="match status" value="1"/>
</dbReference>
<sequence length="139" mass="15105">MILVDTNVVSETMRRMPDPRVVTWLDAQRREMLHLSTISLAELLLGIAVLPDGQRKRDLERALRERAVPLFGERLLGFDEAAAIAFADIVGRTRRAGFTIGMADGQIAATAAARGLIVATRDTGPFVAAGLPVINPWEG</sequence>
<dbReference type="InterPro" id="IPR022907">
    <property type="entry name" value="VapC_family"/>
</dbReference>
<evidence type="ECO:0000259" key="9">
    <source>
        <dbReference type="Pfam" id="PF01850"/>
    </source>
</evidence>
<dbReference type="EMBL" id="BMJQ01000011">
    <property type="protein sequence ID" value="GGF31356.1"/>
    <property type="molecule type" value="Genomic_DNA"/>
</dbReference>
<reference evidence="10" key="2">
    <citation type="submission" date="2020-09" db="EMBL/GenBank/DDBJ databases">
        <authorList>
            <person name="Sun Q."/>
            <person name="Zhou Y."/>
        </authorList>
    </citation>
    <scope>NUCLEOTIDE SEQUENCE</scope>
    <source>
        <strain evidence="10">CGMCC 1.15725</strain>
    </source>
</reference>
<dbReference type="InterPro" id="IPR050556">
    <property type="entry name" value="Type_II_TA_system_RNase"/>
</dbReference>
<evidence type="ECO:0000256" key="2">
    <source>
        <dbReference type="ARBA" id="ARBA00022649"/>
    </source>
</evidence>
<comment type="cofactor">
    <cofactor evidence="1 8">
        <name>Mg(2+)</name>
        <dbReference type="ChEBI" id="CHEBI:18420"/>
    </cofactor>
</comment>
<dbReference type="PANTHER" id="PTHR33653">
    <property type="entry name" value="RIBONUCLEASE VAPC2"/>
    <property type="match status" value="1"/>
</dbReference>
<dbReference type="InterPro" id="IPR029060">
    <property type="entry name" value="PIN-like_dom_sf"/>
</dbReference>
<dbReference type="GO" id="GO:0016787">
    <property type="term" value="F:hydrolase activity"/>
    <property type="evidence" value="ECO:0007669"/>
    <property type="project" value="UniProtKB-KW"/>
</dbReference>
<keyword evidence="8" id="KW-0800">Toxin</keyword>
<dbReference type="GO" id="GO:0090729">
    <property type="term" value="F:toxin activity"/>
    <property type="evidence" value="ECO:0007669"/>
    <property type="project" value="UniProtKB-KW"/>
</dbReference>
<dbReference type="AlphaFoldDB" id="A0A8J2YWY6"/>